<dbReference type="Proteomes" id="UP000094801">
    <property type="component" value="Unassembled WGS sequence"/>
</dbReference>
<dbReference type="AlphaFoldDB" id="A0A1E4T8J1"/>
<dbReference type="SMART" id="SM00164">
    <property type="entry name" value="TBC"/>
    <property type="match status" value="1"/>
</dbReference>
<dbReference type="Gene3D" id="1.10.8.1310">
    <property type="match status" value="1"/>
</dbReference>
<evidence type="ECO:0000313" key="4">
    <source>
        <dbReference type="Proteomes" id="UP000094801"/>
    </source>
</evidence>
<dbReference type="Gene3D" id="1.10.472.80">
    <property type="entry name" value="Ypt/Rab-GAP domain of gyp1p, domain 3"/>
    <property type="match status" value="1"/>
</dbReference>
<keyword evidence="1" id="KW-0343">GTPase activation</keyword>
<dbReference type="SUPFAM" id="SSF47923">
    <property type="entry name" value="Ypt/Rab-GAP domain of gyp1p"/>
    <property type="match status" value="2"/>
</dbReference>
<proteinExistence type="predicted"/>
<dbReference type="InterPro" id="IPR045913">
    <property type="entry name" value="TBC20/Gyp8-like"/>
</dbReference>
<dbReference type="PROSITE" id="PS50086">
    <property type="entry name" value="TBC_RABGAP"/>
    <property type="match status" value="1"/>
</dbReference>
<evidence type="ECO:0000259" key="2">
    <source>
        <dbReference type="PROSITE" id="PS50086"/>
    </source>
</evidence>
<dbReference type="GO" id="GO:0005096">
    <property type="term" value="F:GTPase activator activity"/>
    <property type="evidence" value="ECO:0007669"/>
    <property type="project" value="UniProtKB-KW"/>
</dbReference>
<protein>
    <recommendedName>
        <fullName evidence="2">Rab-GAP TBC domain-containing protein</fullName>
    </recommendedName>
</protein>
<organism evidence="3 4">
    <name type="scientific">[Candida] arabinofermentans NRRL YB-2248</name>
    <dbReference type="NCBI Taxonomy" id="983967"/>
    <lineage>
        <taxon>Eukaryota</taxon>
        <taxon>Fungi</taxon>
        <taxon>Dikarya</taxon>
        <taxon>Ascomycota</taxon>
        <taxon>Saccharomycotina</taxon>
        <taxon>Pichiomycetes</taxon>
        <taxon>Pichiales</taxon>
        <taxon>Pichiaceae</taxon>
        <taxon>Ogataea</taxon>
        <taxon>Ogataea/Candida clade</taxon>
    </lineage>
</organism>
<name>A0A1E4T8J1_9ASCO</name>
<dbReference type="EMBL" id="KV453847">
    <property type="protein sequence ID" value="ODV88064.1"/>
    <property type="molecule type" value="Genomic_DNA"/>
</dbReference>
<dbReference type="OrthoDB" id="206700at2759"/>
<evidence type="ECO:0000256" key="1">
    <source>
        <dbReference type="ARBA" id="ARBA00022468"/>
    </source>
</evidence>
<reference evidence="4" key="1">
    <citation type="submission" date="2016-04" db="EMBL/GenBank/DDBJ databases">
        <title>Comparative genomics of biotechnologically important yeasts.</title>
        <authorList>
            <consortium name="DOE Joint Genome Institute"/>
            <person name="Riley R."/>
            <person name="Haridas S."/>
            <person name="Wolfe K.H."/>
            <person name="Lopes M.R."/>
            <person name="Hittinger C.T."/>
            <person name="Goker M."/>
            <person name="Salamov A."/>
            <person name="Wisecaver J."/>
            <person name="Long T.M."/>
            <person name="Aerts A.L."/>
            <person name="Barry K."/>
            <person name="Choi C."/>
            <person name="Clum A."/>
            <person name="Coughlan A.Y."/>
            <person name="Deshpande S."/>
            <person name="Douglass A.P."/>
            <person name="Hanson S.J."/>
            <person name="Klenk H.-P."/>
            <person name="Labutti K."/>
            <person name="Lapidus A."/>
            <person name="Lindquist E."/>
            <person name="Lipzen A."/>
            <person name="Meier-Kolthoff J.P."/>
            <person name="Ohm R.A."/>
            <person name="Otillar R.P."/>
            <person name="Pangilinan J."/>
            <person name="Peng Y."/>
            <person name="Rokas A."/>
            <person name="Rosa C.A."/>
            <person name="Scheuner C."/>
            <person name="Sibirny A.A."/>
            <person name="Slot J.C."/>
            <person name="Stielow J.B."/>
            <person name="Sun H."/>
            <person name="Kurtzman C.P."/>
            <person name="Blackwell M."/>
            <person name="Grigoriev I.V."/>
            <person name="Jeffries T.W."/>
        </authorList>
    </citation>
    <scope>NUCLEOTIDE SEQUENCE [LARGE SCALE GENOMIC DNA]</scope>
    <source>
        <strain evidence="4">NRRL YB-2248</strain>
    </source>
</reference>
<dbReference type="PANTHER" id="PTHR20913">
    <property type="entry name" value="TBC1 DOMAIN FAMILY MEMBER 20/GTPASE"/>
    <property type="match status" value="1"/>
</dbReference>
<sequence>MASFTASSLSTSTSVMTTCDSKPEITPQKLMNSSILVQPEWIEMEICDVGNSIFNELPLSKENLNLKVKSLNTALVFKDLKLLKLLASTRNGLLNKGLRSTIWPELFIENHAINDTPTDWHDLPKHKDEDQVLKDVERSFVSFPKGITPEELKDLRTRLNNLIVRVIRTTPALNYYQGYHDVATIVVLVFDDDDLAFKFLHKLTLSYLRDHMLPHIESTVKQLNLISELLEKIDYKFFKAIGSIPPLYALSSVISVFSHDLSKFDDLCLVWDFIFVHDDPALIIYIYASILIYYKDDILNDLDELSGKSFSSDDTLIDESSTSIHEDEFYNRDFIHVILNNLIDNNLNSTNSIDSNLEIYNILQLSLKYINKYPPSSLKLMSEISDYSVLKAKRSELELLKSSSSFNNEPKRPSSSLPKKKGRLSSIILRNKSLSLILKLSLGIGLLSIIINYTVSNHPNVLSHSFIKFRSREFGVLNSFSVNAIFKDVENTALFFYSSAGKVVESIRGNGNR</sequence>
<evidence type="ECO:0000313" key="3">
    <source>
        <dbReference type="EMBL" id="ODV88064.1"/>
    </source>
</evidence>
<accession>A0A1E4T8J1</accession>
<feature type="domain" description="Rab-GAP TBC" evidence="2">
    <location>
        <begin position="93"/>
        <end position="278"/>
    </location>
</feature>
<dbReference type="FunFam" id="1.10.8.1310:FF:000005">
    <property type="entry name" value="GTPase-activating protein gyp10"/>
    <property type="match status" value="1"/>
</dbReference>
<dbReference type="GO" id="GO:0006888">
    <property type="term" value="P:endoplasmic reticulum to Golgi vesicle-mediated transport"/>
    <property type="evidence" value="ECO:0007669"/>
    <property type="project" value="TreeGrafter"/>
</dbReference>
<dbReference type="GO" id="GO:0005789">
    <property type="term" value="C:endoplasmic reticulum membrane"/>
    <property type="evidence" value="ECO:0007669"/>
    <property type="project" value="TreeGrafter"/>
</dbReference>
<dbReference type="STRING" id="983967.A0A1E4T8J1"/>
<gene>
    <name evidence="3" type="ORF">CANARDRAFT_228646</name>
</gene>
<dbReference type="InterPro" id="IPR035969">
    <property type="entry name" value="Rab-GAP_TBC_sf"/>
</dbReference>
<dbReference type="Pfam" id="PF00566">
    <property type="entry name" value="RabGAP-TBC"/>
    <property type="match status" value="1"/>
</dbReference>
<keyword evidence="4" id="KW-1185">Reference proteome</keyword>
<dbReference type="PANTHER" id="PTHR20913:SF7">
    <property type="entry name" value="RE60063P"/>
    <property type="match status" value="1"/>
</dbReference>
<dbReference type="InterPro" id="IPR000195">
    <property type="entry name" value="Rab-GAP-TBC_dom"/>
</dbReference>